<proteinExistence type="predicted"/>
<reference evidence="1" key="1">
    <citation type="submission" date="2023-03" db="EMBL/GenBank/DDBJ databases">
        <title>Selenobaculum gbiensis gen. nov. sp. nov., a new bacterium isolated from the gut microbiota of IBD patient.</title>
        <authorList>
            <person name="Yeo S."/>
            <person name="Park H."/>
            <person name="Huh C.S."/>
        </authorList>
    </citation>
    <scope>NUCLEOTIDE SEQUENCE</scope>
    <source>
        <strain evidence="1">ICN-92133</strain>
    </source>
</reference>
<dbReference type="KEGG" id="sgbi:P3F81_02235"/>
<dbReference type="Proteomes" id="UP001243623">
    <property type="component" value="Chromosome"/>
</dbReference>
<organism evidence="1 2">
    <name type="scientific">Selenobaculum gibii</name>
    <dbReference type="NCBI Taxonomy" id="3054208"/>
    <lineage>
        <taxon>Bacteria</taxon>
        <taxon>Bacillati</taxon>
        <taxon>Bacillota</taxon>
        <taxon>Negativicutes</taxon>
        <taxon>Selenomonadales</taxon>
        <taxon>Selenomonadaceae</taxon>
        <taxon>Selenobaculum</taxon>
    </lineage>
</organism>
<dbReference type="InterPro" id="IPR015001">
    <property type="entry name" value="DUF1850"/>
</dbReference>
<protein>
    <submittedName>
        <fullName evidence="1">DUF1850 domain-containing protein</fullName>
    </submittedName>
</protein>
<keyword evidence="2" id="KW-1185">Reference proteome</keyword>
<accession>A0A9Y2AGA8</accession>
<dbReference type="EMBL" id="CP120678">
    <property type="protein sequence ID" value="WIW71170.1"/>
    <property type="molecule type" value="Genomic_DNA"/>
</dbReference>
<gene>
    <name evidence="1" type="ORF">P3F81_02235</name>
</gene>
<dbReference type="RefSeq" id="WP_147666732.1">
    <property type="nucleotide sequence ID" value="NZ_CP120678.1"/>
</dbReference>
<sequence length="165" mass="19229">MKLKDKKLIVIVVILGIFFCYLLSRPYLFVCTDANTLLAFPTQKEDVISIWFVHSVQKTPVLENLAVNKSCDGFTLQSTKYQSFGVGLPFLPDEGEFKQVGKYFILDNINRRFKTVDLRTGLGTELTLIYHEKKYPIYHELPLGCKVELKVLPYYRYYLDRLMNL</sequence>
<evidence type="ECO:0000313" key="2">
    <source>
        <dbReference type="Proteomes" id="UP001243623"/>
    </source>
</evidence>
<dbReference type="AlphaFoldDB" id="A0A9Y2AGA8"/>
<dbReference type="Pfam" id="PF08905">
    <property type="entry name" value="DUF1850"/>
    <property type="match status" value="1"/>
</dbReference>
<name>A0A9Y2AGA8_9FIRM</name>
<evidence type="ECO:0000313" key="1">
    <source>
        <dbReference type="EMBL" id="WIW71170.1"/>
    </source>
</evidence>